<organism evidence="3 4">
    <name type="scientific">Prochlorococcus marinus subsp. pastoris (strain CCMP1986 / NIES-2087 / MED4)</name>
    <dbReference type="NCBI Taxonomy" id="59919"/>
    <lineage>
        <taxon>Bacteria</taxon>
        <taxon>Bacillati</taxon>
        <taxon>Cyanobacteriota</taxon>
        <taxon>Cyanophyceae</taxon>
        <taxon>Synechococcales</taxon>
        <taxon>Prochlorococcaceae</taxon>
        <taxon>Prochlorococcus</taxon>
    </lineage>
</organism>
<keyword evidence="1" id="KW-0812">Transmembrane</keyword>
<keyword evidence="3" id="KW-0808">Transferase</keyword>
<dbReference type="EMBL" id="BX548174">
    <property type="protein sequence ID" value="CAE19715.1"/>
    <property type="molecule type" value="Genomic_DNA"/>
</dbReference>
<feature type="transmembrane region" description="Helical" evidence="1">
    <location>
        <begin position="222"/>
        <end position="243"/>
    </location>
</feature>
<dbReference type="Proteomes" id="UP000001026">
    <property type="component" value="Chromosome"/>
</dbReference>
<sequence>MKPIYSVCVCNYNMAETLEVSLKSVLDQLDERYEVIVIDDGSKDSSVEILKNLSKVYENLRYIPLARDYRRRLGDTRNLSIEAARGKYVILHIDADDKWGPYIDSFIRVFHELSKRLEFENFILSGYQIHMAPRDLLLKNRYPNVYYTEDRLLCNKLAAKGAFLSIKHKLFRTRIPIKTRKKKLFKVIKSQFSSMLVSFSYHPYPVKSFFEYLARILRKSDWSFIVSSINLILIFPAFIYGVLLNRAERIDTVDRNYRELCPIDINQVENKYIEKYGKFNLSKEERIIYYLE</sequence>
<dbReference type="STRING" id="59919.PMM1256"/>
<keyword evidence="1" id="KW-0472">Membrane</keyword>
<evidence type="ECO:0000259" key="2">
    <source>
        <dbReference type="Pfam" id="PF00535"/>
    </source>
</evidence>
<evidence type="ECO:0000256" key="1">
    <source>
        <dbReference type="SAM" id="Phobius"/>
    </source>
</evidence>
<dbReference type="SUPFAM" id="SSF53448">
    <property type="entry name" value="Nucleotide-diphospho-sugar transferases"/>
    <property type="match status" value="1"/>
</dbReference>
<dbReference type="HOGENOM" id="CLU_952683_0_0_3"/>
<dbReference type="InterPro" id="IPR001173">
    <property type="entry name" value="Glyco_trans_2-like"/>
</dbReference>
<dbReference type="CAZy" id="GT2">
    <property type="family name" value="Glycosyltransferase Family 2"/>
</dbReference>
<dbReference type="InterPro" id="IPR029044">
    <property type="entry name" value="Nucleotide-diphossugar_trans"/>
</dbReference>
<dbReference type="RefSeq" id="WP_011132890.1">
    <property type="nucleotide sequence ID" value="NC_005072.1"/>
</dbReference>
<gene>
    <name evidence="3" type="ordered locus">PMM1256</name>
</gene>
<feature type="domain" description="Glycosyltransferase 2-like" evidence="2">
    <location>
        <begin position="6"/>
        <end position="101"/>
    </location>
</feature>
<dbReference type="KEGG" id="pmm:PMM1256"/>
<dbReference type="AlphaFoldDB" id="Q7V0K0"/>
<protein>
    <submittedName>
        <fullName evidence="3">Putative glycosyl transferase, family 2</fullName>
    </submittedName>
</protein>
<proteinExistence type="predicted"/>
<dbReference type="GO" id="GO:0016758">
    <property type="term" value="F:hexosyltransferase activity"/>
    <property type="evidence" value="ECO:0007669"/>
    <property type="project" value="UniProtKB-ARBA"/>
</dbReference>
<evidence type="ECO:0000313" key="4">
    <source>
        <dbReference type="Proteomes" id="UP000001026"/>
    </source>
</evidence>
<keyword evidence="1" id="KW-1133">Transmembrane helix</keyword>
<dbReference type="OrthoDB" id="9812327at2"/>
<reference evidence="3 4" key="1">
    <citation type="journal article" date="2003" name="Nature">
        <title>Genome divergence in two Prochlorococcus ecotypes reflects oceanic niche differentiation.</title>
        <authorList>
            <person name="Rocap G."/>
            <person name="Larimer F.W."/>
            <person name="Lamerdin J.E."/>
            <person name="Malfatti S."/>
            <person name="Chain P."/>
            <person name="Ahlgren N.A."/>
            <person name="Arellano A."/>
            <person name="Coleman M."/>
            <person name="Hauser L."/>
            <person name="Hess W.R."/>
            <person name="Johnson Z.I."/>
            <person name="Land M.L."/>
            <person name="Lindell D."/>
            <person name="Post A.F."/>
            <person name="Regala W."/>
            <person name="Shah M."/>
            <person name="Shaw S.L."/>
            <person name="Steglich C."/>
            <person name="Sullivan M.B."/>
            <person name="Ting C.S."/>
            <person name="Tolonen A."/>
            <person name="Webb E.A."/>
            <person name="Zinser E.R."/>
            <person name="Chisholm S.W."/>
        </authorList>
    </citation>
    <scope>NUCLEOTIDE SEQUENCE [LARGE SCALE GENOMIC DNA]</scope>
    <source>
        <strain evidence="4">CCMP1986 / NIES-2087 / MED4</strain>
    </source>
</reference>
<dbReference type="Pfam" id="PF00535">
    <property type="entry name" value="Glycos_transf_2"/>
    <property type="match status" value="1"/>
</dbReference>
<name>Q7V0K0_PROMP</name>
<dbReference type="PANTHER" id="PTHR22916:SF3">
    <property type="entry name" value="UDP-GLCNAC:BETAGAL BETA-1,3-N-ACETYLGLUCOSAMINYLTRANSFERASE-LIKE PROTEIN 1"/>
    <property type="match status" value="1"/>
</dbReference>
<accession>Q7V0K0</accession>
<dbReference type="PANTHER" id="PTHR22916">
    <property type="entry name" value="GLYCOSYLTRANSFERASE"/>
    <property type="match status" value="1"/>
</dbReference>
<evidence type="ECO:0000313" key="3">
    <source>
        <dbReference type="EMBL" id="CAE19715.1"/>
    </source>
</evidence>
<dbReference type="eggNOG" id="COG0463">
    <property type="taxonomic scope" value="Bacteria"/>
</dbReference>
<dbReference type="CDD" id="cd00761">
    <property type="entry name" value="Glyco_tranf_GTA_type"/>
    <property type="match status" value="1"/>
</dbReference>
<dbReference type="Gene3D" id="3.90.550.10">
    <property type="entry name" value="Spore Coat Polysaccharide Biosynthesis Protein SpsA, Chain A"/>
    <property type="match status" value="1"/>
</dbReference>